<comment type="caution">
    <text evidence="1">The sequence shown here is derived from an EMBL/GenBank/DDBJ whole genome shotgun (WGS) entry which is preliminary data.</text>
</comment>
<accession>A0AC61RCA9</accession>
<proteinExistence type="predicted"/>
<reference evidence="1" key="1">
    <citation type="submission" date="2019-04" db="EMBL/GenBank/DDBJ databases">
        <title>Microbes associate with the intestines of laboratory mice.</title>
        <authorList>
            <person name="Navarre W."/>
            <person name="Wong E."/>
            <person name="Huang K."/>
            <person name="Tropini C."/>
            <person name="Ng K."/>
            <person name="Yu B."/>
        </authorList>
    </citation>
    <scope>NUCLEOTIDE SEQUENCE</scope>
    <source>
        <strain evidence="1">NM04_E33</strain>
    </source>
</reference>
<dbReference type="Proteomes" id="UP000306319">
    <property type="component" value="Unassembled WGS sequence"/>
</dbReference>
<organism evidence="1 2">
    <name type="scientific">Lepagella muris</name>
    <dbReference type="NCBI Taxonomy" id="3032870"/>
    <lineage>
        <taxon>Bacteria</taxon>
        <taxon>Pseudomonadati</taxon>
        <taxon>Bacteroidota</taxon>
        <taxon>Bacteroidia</taxon>
        <taxon>Bacteroidales</taxon>
        <taxon>Muribaculaceae</taxon>
        <taxon>Lepagella</taxon>
    </lineage>
</organism>
<keyword evidence="2" id="KW-1185">Reference proteome</keyword>
<dbReference type="EMBL" id="SRYB01000017">
    <property type="protein sequence ID" value="TGY78065.1"/>
    <property type="molecule type" value="Genomic_DNA"/>
</dbReference>
<name>A0AC61RCA9_9BACT</name>
<gene>
    <name evidence="1" type="ORF">E5331_11990</name>
</gene>
<protein>
    <submittedName>
        <fullName evidence="1">Uncharacterized protein</fullName>
    </submittedName>
</protein>
<sequence length="247" mass="27168">MQRKGICKNVGICNKANRHETIIINDDNEPFECPECHEPLEEVKEDIMEERSGSRNNKKTGVIALFVIVALIIIGVLVWLFMRGGESSDSNTSVKDVASVVANEPSETQTDSPELAQVKTDSIKLEQEGAVAIQQTEDNKVATDNKDKKSSETNIVSQKNGKLSLSYGSYSGDIKGGYPDGMGRLTYSKSRQINKYDSKGRMADAGDYVIGEFVRGFFVQGKHYDSDGNLIETLMIGVPVSNAYDQK</sequence>
<evidence type="ECO:0000313" key="2">
    <source>
        <dbReference type="Proteomes" id="UP000306319"/>
    </source>
</evidence>
<evidence type="ECO:0000313" key="1">
    <source>
        <dbReference type="EMBL" id="TGY78065.1"/>
    </source>
</evidence>